<evidence type="ECO:0008006" key="3">
    <source>
        <dbReference type="Google" id="ProtNLM"/>
    </source>
</evidence>
<accession>A0ABX9VCY3</accession>
<evidence type="ECO:0000313" key="1">
    <source>
        <dbReference type="EMBL" id="RMI17085.1"/>
    </source>
</evidence>
<comment type="caution">
    <text evidence="1">The sequence shown here is derived from an EMBL/GenBank/DDBJ whole genome shotgun (WGS) entry which is preliminary data.</text>
</comment>
<dbReference type="EMBL" id="RFLX01000039">
    <property type="protein sequence ID" value="RMI17085.1"/>
    <property type="molecule type" value="Genomic_DNA"/>
</dbReference>
<proteinExistence type="predicted"/>
<dbReference type="Proteomes" id="UP000274097">
    <property type="component" value="Unassembled WGS sequence"/>
</dbReference>
<evidence type="ECO:0000313" key="2">
    <source>
        <dbReference type="Proteomes" id="UP000274097"/>
    </source>
</evidence>
<gene>
    <name evidence="1" type="ORF">EBE87_24055</name>
</gene>
<organism evidence="1 2">
    <name type="scientific">Teichococcus wenyumeiae</name>
    <dbReference type="NCBI Taxonomy" id="2478470"/>
    <lineage>
        <taxon>Bacteria</taxon>
        <taxon>Pseudomonadati</taxon>
        <taxon>Pseudomonadota</taxon>
        <taxon>Alphaproteobacteria</taxon>
        <taxon>Acetobacterales</taxon>
        <taxon>Roseomonadaceae</taxon>
        <taxon>Roseomonas</taxon>
    </lineage>
</organism>
<feature type="non-terminal residue" evidence="1">
    <location>
        <position position="1"/>
    </location>
</feature>
<reference evidence="1 2" key="1">
    <citation type="submission" date="2018-10" db="EMBL/GenBank/DDBJ databases">
        <title>Roseomonas sp. nov., isolated from feces of Tibetan antelopes in the Qinghai-Tibet plateau, China.</title>
        <authorList>
            <person name="Tian Z."/>
        </authorList>
    </citation>
    <scope>NUCLEOTIDE SEQUENCE [LARGE SCALE GENOMIC DNA]</scope>
    <source>
        <strain evidence="1 2">Z23</strain>
    </source>
</reference>
<protein>
    <recommendedName>
        <fullName evidence="3">IS630 family transposase</fullName>
    </recommendedName>
</protein>
<name>A0ABX9VCY3_9PROT</name>
<keyword evidence="2" id="KW-1185">Reference proteome</keyword>
<sequence length="68" mass="7415">AALRPQEPNVERHYGNAVENAFAKLKASLRKAAERSVEGLWNTIGRITDTFTPTECANYFAAAGYDAA</sequence>